<dbReference type="AlphaFoldDB" id="A0A7Y4ISI9"/>
<protein>
    <recommendedName>
        <fullName evidence="2">histidine kinase</fullName>
        <ecNumber evidence="2">2.7.13.3</ecNumber>
    </recommendedName>
</protein>
<keyword evidence="4 6" id="KW-0418">Kinase</keyword>
<dbReference type="PRINTS" id="PR00344">
    <property type="entry name" value="BCTRLSENSOR"/>
</dbReference>
<dbReference type="InterPro" id="IPR004358">
    <property type="entry name" value="Sig_transdc_His_kin-like_C"/>
</dbReference>
<sequence length="45" mass="4728">SSSGLGLGLYIVEQVVKGHGGRIEVSSTAQEGTTVRVTLPRMPME</sequence>
<dbReference type="InterPro" id="IPR005467">
    <property type="entry name" value="His_kinase_dom"/>
</dbReference>
<dbReference type="Gene3D" id="3.30.565.10">
    <property type="entry name" value="Histidine kinase-like ATPase, C-terminal domain"/>
    <property type="match status" value="1"/>
</dbReference>
<dbReference type="SUPFAM" id="SSF55874">
    <property type="entry name" value="ATPase domain of HSP90 chaperone/DNA topoisomerase II/histidine kinase"/>
    <property type="match status" value="1"/>
</dbReference>
<dbReference type="PANTHER" id="PTHR43047">
    <property type="entry name" value="TWO-COMPONENT HISTIDINE PROTEIN KINASE"/>
    <property type="match status" value="1"/>
</dbReference>
<comment type="caution">
    <text evidence="6">The sequence shown here is derived from an EMBL/GenBank/DDBJ whole genome shotgun (WGS) entry which is preliminary data.</text>
</comment>
<evidence type="ECO:0000313" key="7">
    <source>
        <dbReference type="Proteomes" id="UP000533080"/>
    </source>
</evidence>
<evidence type="ECO:0000313" key="6">
    <source>
        <dbReference type="EMBL" id="NOJ83935.1"/>
    </source>
</evidence>
<evidence type="ECO:0000256" key="3">
    <source>
        <dbReference type="ARBA" id="ARBA00022679"/>
    </source>
</evidence>
<dbReference type="InterPro" id="IPR036890">
    <property type="entry name" value="HATPase_C_sf"/>
</dbReference>
<proteinExistence type="predicted"/>
<organism evidence="6 7">
    <name type="scientific">Myxococcus xanthus</name>
    <dbReference type="NCBI Taxonomy" id="34"/>
    <lineage>
        <taxon>Bacteria</taxon>
        <taxon>Pseudomonadati</taxon>
        <taxon>Myxococcota</taxon>
        <taxon>Myxococcia</taxon>
        <taxon>Myxococcales</taxon>
        <taxon>Cystobacterineae</taxon>
        <taxon>Myxococcaceae</taxon>
        <taxon>Myxococcus</taxon>
    </lineage>
</organism>
<feature type="domain" description="Histidine kinase" evidence="5">
    <location>
        <begin position="1"/>
        <end position="43"/>
    </location>
</feature>
<dbReference type="InterPro" id="IPR003594">
    <property type="entry name" value="HATPase_dom"/>
</dbReference>
<feature type="non-terminal residue" evidence="6">
    <location>
        <position position="1"/>
    </location>
</feature>
<evidence type="ECO:0000259" key="5">
    <source>
        <dbReference type="PROSITE" id="PS50109"/>
    </source>
</evidence>
<dbReference type="EMBL" id="JABFNT010000290">
    <property type="protein sequence ID" value="NOJ83935.1"/>
    <property type="molecule type" value="Genomic_DNA"/>
</dbReference>
<dbReference type="GO" id="GO:0009927">
    <property type="term" value="F:histidine phosphotransfer kinase activity"/>
    <property type="evidence" value="ECO:0007669"/>
    <property type="project" value="TreeGrafter"/>
</dbReference>
<dbReference type="Proteomes" id="UP000533080">
    <property type="component" value="Unassembled WGS sequence"/>
</dbReference>
<keyword evidence="3" id="KW-0808">Transferase</keyword>
<dbReference type="CDD" id="cd00075">
    <property type="entry name" value="HATPase"/>
    <property type="match status" value="1"/>
</dbReference>
<dbReference type="GO" id="GO:0005886">
    <property type="term" value="C:plasma membrane"/>
    <property type="evidence" value="ECO:0007669"/>
    <property type="project" value="TreeGrafter"/>
</dbReference>
<dbReference type="PROSITE" id="PS50109">
    <property type="entry name" value="HIS_KIN"/>
    <property type="match status" value="1"/>
</dbReference>
<dbReference type="GO" id="GO:0000155">
    <property type="term" value="F:phosphorelay sensor kinase activity"/>
    <property type="evidence" value="ECO:0007669"/>
    <property type="project" value="TreeGrafter"/>
</dbReference>
<reference evidence="6 7" key="1">
    <citation type="submission" date="2020-05" db="EMBL/GenBank/DDBJ databases">
        <authorList>
            <person name="Whitworth D."/>
        </authorList>
    </citation>
    <scope>NUCLEOTIDE SEQUENCE [LARGE SCALE GENOMIC DNA]</scope>
    <source>
        <strain evidence="6 7">AM005</strain>
    </source>
</reference>
<gene>
    <name evidence="6" type="ORF">HNV28_37480</name>
</gene>
<accession>A0A7Y4ISI9</accession>
<evidence type="ECO:0000256" key="4">
    <source>
        <dbReference type="ARBA" id="ARBA00022777"/>
    </source>
</evidence>
<dbReference type="EC" id="2.7.13.3" evidence="2"/>
<evidence type="ECO:0000256" key="2">
    <source>
        <dbReference type="ARBA" id="ARBA00012438"/>
    </source>
</evidence>
<comment type="catalytic activity">
    <reaction evidence="1">
        <text>ATP + protein L-histidine = ADP + protein N-phospho-L-histidine.</text>
        <dbReference type="EC" id="2.7.13.3"/>
    </reaction>
</comment>
<evidence type="ECO:0000256" key="1">
    <source>
        <dbReference type="ARBA" id="ARBA00000085"/>
    </source>
</evidence>
<dbReference type="RefSeq" id="WP_171445601.1">
    <property type="nucleotide sequence ID" value="NZ_JABFNT010000290.1"/>
</dbReference>
<name>A0A7Y4ISI9_MYXXA</name>
<dbReference type="Pfam" id="PF02518">
    <property type="entry name" value="HATPase_c"/>
    <property type="match status" value="1"/>
</dbReference>
<dbReference type="PANTHER" id="PTHR43047:SF72">
    <property type="entry name" value="OSMOSENSING HISTIDINE PROTEIN KINASE SLN1"/>
    <property type="match status" value="1"/>
</dbReference>